<dbReference type="VEuPathDB" id="FungiDB:M747DRAFT_371819"/>
<comment type="similarity">
    <text evidence="1">Belongs to the scytalone dehydratase family.</text>
</comment>
<dbReference type="VEuPathDB" id="FungiDB:An08g09920"/>
<dbReference type="VEuPathDB" id="FungiDB:ATCC64974_98820"/>
<comment type="caution">
    <text evidence="5">The sequence shown here is derived from an EMBL/GenBank/DDBJ whole genome shotgun (WGS) entry which is preliminary data.</text>
</comment>
<evidence type="ECO:0000259" key="3">
    <source>
        <dbReference type="Pfam" id="PF00646"/>
    </source>
</evidence>
<dbReference type="VEuPathDB" id="FungiDB:ASPNIDRAFT2_1169062"/>
<dbReference type="InterPro" id="IPR032710">
    <property type="entry name" value="NTF2-like_dom_sf"/>
</dbReference>
<dbReference type="Proteomes" id="UP000197666">
    <property type="component" value="Unassembled WGS sequence"/>
</dbReference>
<reference evidence="6" key="1">
    <citation type="submission" date="2018-10" db="EMBL/GenBank/DDBJ databases">
        <title>FDA dAtabase for Regulatory Grade micrObial Sequences (FDA-ARGOS): Supporting development and validation of Infectious Disease Dx tests.</title>
        <authorList>
            <person name="Kerrigan L."/>
            <person name="Tallon L."/>
            <person name="Sadzewicz L."/>
            <person name="Sengamalay N."/>
            <person name="Ott S."/>
            <person name="Godinez A."/>
            <person name="Nagaraj S."/>
            <person name="Vavikolanu K."/>
            <person name="Nadendla S."/>
            <person name="George J."/>
            <person name="Sichtig H."/>
        </authorList>
    </citation>
    <scope>NUCLEOTIDE SEQUENCE [LARGE SCALE GENOMIC DNA]</scope>
    <source>
        <strain evidence="6">FDAARGOS_311</strain>
    </source>
</reference>
<dbReference type="EMBL" id="NKJJ02000001">
    <property type="protein sequence ID" value="TPR02489.1"/>
    <property type="molecule type" value="Genomic_DNA"/>
</dbReference>
<dbReference type="VEuPathDB" id="FungiDB:M747DRAFT_354318"/>
<dbReference type="AlphaFoldDB" id="A0A505HV40"/>
<dbReference type="GO" id="GO:0016829">
    <property type="term" value="F:lyase activity"/>
    <property type="evidence" value="ECO:0007669"/>
    <property type="project" value="UniProtKB-KW"/>
</dbReference>
<dbReference type="VEuPathDB" id="FungiDB:An08g09910"/>
<feature type="domain" description="Scytalone dehydratase-like" evidence="4">
    <location>
        <begin position="352"/>
        <end position="511"/>
    </location>
</feature>
<dbReference type="SUPFAM" id="SSF81383">
    <property type="entry name" value="F-box domain"/>
    <property type="match status" value="1"/>
</dbReference>
<feature type="domain" description="F-box" evidence="3">
    <location>
        <begin position="24"/>
        <end position="61"/>
    </location>
</feature>
<dbReference type="InterPro" id="IPR001810">
    <property type="entry name" value="F-box_dom"/>
</dbReference>
<name>A0A505HV40_ASPNG</name>
<proteinExistence type="inferred from homology"/>
<organism evidence="5 6">
    <name type="scientific">Aspergillus niger</name>
    <dbReference type="NCBI Taxonomy" id="5061"/>
    <lineage>
        <taxon>Eukaryota</taxon>
        <taxon>Fungi</taxon>
        <taxon>Dikarya</taxon>
        <taxon>Ascomycota</taxon>
        <taxon>Pezizomycotina</taxon>
        <taxon>Eurotiomycetes</taxon>
        <taxon>Eurotiomycetidae</taxon>
        <taxon>Eurotiales</taxon>
        <taxon>Aspergillaceae</taxon>
        <taxon>Aspergillus</taxon>
        <taxon>Aspergillus subgen. Circumdati</taxon>
    </lineage>
</organism>
<dbReference type="SUPFAM" id="SSF54427">
    <property type="entry name" value="NTF2-like"/>
    <property type="match status" value="1"/>
</dbReference>
<accession>A0A505HV40</accession>
<keyword evidence="2" id="KW-0456">Lyase</keyword>
<dbReference type="VEuPathDB" id="FungiDB:ASPNIDRAFT2_1097620"/>
<dbReference type="Pfam" id="PF00646">
    <property type="entry name" value="F-box"/>
    <property type="match status" value="1"/>
</dbReference>
<evidence type="ECO:0000313" key="5">
    <source>
        <dbReference type="EMBL" id="TPR02489.1"/>
    </source>
</evidence>
<dbReference type="InterPro" id="IPR036047">
    <property type="entry name" value="F-box-like_dom_sf"/>
</dbReference>
<protein>
    <recommendedName>
        <fullName evidence="7">F-box domain-containing protein</fullName>
    </recommendedName>
</protein>
<dbReference type="InterPro" id="IPR049884">
    <property type="entry name" value="Scytalone_dh"/>
</dbReference>
<sequence>MTIIDWIVRLFSQNPRQKQLSNLELLPRELLLHINNFLTTADIICLRLCSRTLNHFTTSFYDLKQTRDRSLALSVFTRLLRDSPRMFCCHYCAKLHLITDVFHPASSKDLHHACPDLGILHGNGPQPWIRWIVSVHCLPTHYDFRHCHLAAVLQNYKCGGQYGINAESLAYTEVVDYPQQPAISTLLSVEGRVCTPAGARQTPSLVLQIQHWVLFHDLEMVSGNDLDVLISVLAKLSICNWLSAGRGKIGDDIQSAIRQRGFCWDEASIAEGYMRCSHCGVEFQIALRDCGGDGKAVVITKWLDLGAGMDIEDPKWKKATFNSMIEPIYERADAMSSTGEKMTFEIYIPSSLTFRDYIAICQCARTFADGYDRKDKTRLRAALAPTVIVDYNKVLPQVTRETYEADDFVEKWLNPTNLGNKALATQHLLGAPYFKFASEEKIVVQWQQLASHGRWVEGQDKTRPVLCKIDETSDGRSWMQQTYVKVDGQWRIQVLEPEVLYHTGDFQKIRRPDEKDA</sequence>
<evidence type="ECO:0000256" key="2">
    <source>
        <dbReference type="ARBA" id="ARBA00023239"/>
    </source>
</evidence>
<evidence type="ECO:0000313" key="6">
    <source>
        <dbReference type="Proteomes" id="UP000197666"/>
    </source>
</evidence>
<evidence type="ECO:0000256" key="1">
    <source>
        <dbReference type="ARBA" id="ARBA00008584"/>
    </source>
</evidence>
<dbReference type="Gene3D" id="3.10.450.50">
    <property type="match status" value="1"/>
</dbReference>
<gene>
    <name evidence="5" type="ORF">CAN33_0044560</name>
</gene>
<dbReference type="Pfam" id="PF02982">
    <property type="entry name" value="Scytalone_dh"/>
    <property type="match status" value="1"/>
</dbReference>
<evidence type="ECO:0008006" key="7">
    <source>
        <dbReference type="Google" id="ProtNLM"/>
    </source>
</evidence>
<evidence type="ECO:0000259" key="4">
    <source>
        <dbReference type="Pfam" id="PF02982"/>
    </source>
</evidence>